<dbReference type="AlphaFoldDB" id="A0A0G0PT85"/>
<protein>
    <submittedName>
        <fullName evidence="1">Uncharacterized protein</fullName>
    </submittedName>
</protein>
<accession>A0A0G0PT85</accession>
<comment type="caution">
    <text evidence="1">The sequence shown here is derived from an EMBL/GenBank/DDBJ whole genome shotgun (WGS) entry which is preliminary data.</text>
</comment>
<sequence length="99" mass="11551">MSRRRWHQIVGGYTQNQEIMRMLKTGSGAPVVRGYRYCEVTKGEPRARVCMRVHRETMSNYPGGVCKGECLFPRDGNKDFRREVLSNNRPDFISPGERW</sequence>
<evidence type="ECO:0000313" key="1">
    <source>
        <dbReference type="EMBL" id="KKR31389.1"/>
    </source>
</evidence>
<gene>
    <name evidence="1" type="ORF">UT63_C0072G0010</name>
</gene>
<evidence type="ECO:0000313" key="2">
    <source>
        <dbReference type="Proteomes" id="UP000034539"/>
    </source>
</evidence>
<name>A0A0G0PT85_9BACT</name>
<proteinExistence type="predicted"/>
<dbReference type="EMBL" id="LBXN01000072">
    <property type="protein sequence ID" value="KKR31389.1"/>
    <property type="molecule type" value="Genomic_DNA"/>
</dbReference>
<dbReference type="Proteomes" id="UP000034539">
    <property type="component" value="Unassembled WGS sequence"/>
</dbReference>
<reference evidence="1 2" key="1">
    <citation type="journal article" date="2015" name="Nature">
        <title>rRNA introns, odd ribosomes, and small enigmatic genomes across a large radiation of phyla.</title>
        <authorList>
            <person name="Brown C.T."/>
            <person name="Hug L.A."/>
            <person name="Thomas B.C."/>
            <person name="Sharon I."/>
            <person name="Castelle C.J."/>
            <person name="Singh A."/>
            <person name="Wilkins M.J."/>
            <person name="Williams K.H."/>
            <person name="Banfield J.F."/>
        </authorList>
    </citation>
    <scope>NUCLEOTIDE SEQUENCE [LARGE SCALE GENOMIC DNA]</scope>
</reference>
<organism evidence="1 2">
    <name type="scientific">Candidatus Gottesmanbacteria bacterium GW2011_GWC2_39_8</name>
    <dbReference type="NCBI Taxonomy" id="1618450"/>
    <lineage>
        <taxon>Bacteria</taxon>
        <taxon>Candidatus Gottesmaniibacteriota</taxon>
    </lineage>
</organism>